<comment type="caution">
    <text evidence="8">The sequence shown here is derived from an EMBL/GenBank/DDBJ whole genome shotgun (WGS) entry which is preliminary data.</text>
</comment>
<evidence type="ECO:0000256" key="5">
    <source>
        <dbReference type="ARBA" id="ARBA00038253"/>
    </source>
</evidence>
<feature type="repeat" description="TPR" evidence="6">
    <location>
        <begin position="284"/>
        <end position="317"/>
    </location>
</feature>
<feature type="repeat" description="TPR" evidence="6">
    <location>
        <begin position="324"/>
        <end position="357"/>
    </location>
</feature>
<comment type="subcellular location">
    <subcellularLocation>
        <location evidence="1">Cytoplasm</location>
    </subcellularLocation>
</comment>
<reference evidence="8 9" key="1">
    <citation type="submission" date="2020-07" db="EMBL/GenBank/DDBJ databases">
        <title>Thermoactinomyces phylogeny.</title>
        <authorList>
            <person name="Dunlap C."/>
        </authorList>
    </citation>
    <scope>NUCLEOTIDE SEQUENCE [LARGE SCALE GENOMIC DNA]</scope>
    <source>
        <strain evidence="8 9">AMNI-1</strain>
    </source>
</reference>
<evidence type="ECO:0000256" key="6">
    <source>
        <dbReference type="PROSITE-ProRule" id="PRU00339"/>
    </source>
</evidence>
<dbReference type="Pfam" id="PF01381">
    <property type="entry name" value="HTH_3"/>
    <property type="match status" value="1"/>
</dbReference>
<evidence type="ECO:0000256" key="1">
    <source>
        <dbReference type="ARBA" id="ARBA00004496"/>
    </source>
</evidence>
<dbReference type="GO" id="GO:0005737">
    <property type="term" value="C:cytoplasm"/>
    <property type="evidence" value="ECO:0007669"/>
    <property type="project" value="UniProtKB-SubCell"/>
</dbReference>
<dbReference type="InterPro" id="IPR010982">
    <property type="entry name" value="Lambda_DNA-bd_dom_sf"/>
</dbReference>
<sequence length="442" mass="51388">MGKGIHQLDLVVIGEVLKKKRREQHKILEDLADEKVSTSTLSNIERGLPIVNADKIYYYAHKLGVDLDEYAKVLKQTSQKNERFDLILTSIQNSIDLGDMEEGLERLQSLSIPESSVYHVHKLYLLGRYYLIKKRLQKSQAYFSDTLRLVDRYPSLAKTNLKAVCYYDLSRVFYYKNQFQNALSYTEQGINSFVPGGGKKHIIHSLRLGKAIYLEKLDRLDESLQTLDEMWADYDAIKSIYVLLNIYDIKSNILKKQKRFKEAIGIALEGIEWARVNLVYERSFELWTTLGSIYLQLNELEEAENCVKTALSLKKKIGNEYLFVNSYTQLGLLNIKKEKWEEAYAALQEAVRLGEKTNDAQKYTNALIVLGDWYQLRQKYPEAVRTYQKANELAIKHGFTKQRKMALLELSKCWKQLDEAEFVSSLESLFEVELQLLQDRIL</sequence>
<dbReference type="PROSITE" id="PS50005">
    <property type="entry name" value="TPR"/>
    <property type="match status" value="3"/>
</dbReference>
<protein>
    <submittedName>
        <fullName evidence="8">Helix-turn-helix transcriptional regulator</fullName>
    </submittedName>
</protein>
<dbReference type="Pfam" id="PF13181">
    <property type="entry name" value="TPR_8"/>
    <property type="match status" value="1"/>
</dbReference>
<dbReference type="Gene3D" id="1.10.260.40">
    <property type="entry name" value="lambda repressor-like DNA-binding domains"/>
    <property type="match status" value="1"/>
</dbReference>
<dbReference type="InterPro" id="IPR019734">
    <property type="entry name" value="TPR_rpt"/>
</dbReference>
<proteinExistence type="inferred from homology"/>
<dbReference type="InterPro" id="IPR001387">
    <property type="entry name" value="Cro/C1-type_HTH"/>
</dbReference>
<dbReference type="GO" id="GO:0003677">
    <property type="term" value="F:DNA binding"/>
    <property type="evidence" value="ECO:0007669"/>
    <property type="project" value="InterPro"/>
</dbReference>
<evidence type="ECO:0000259" key="7">
    <source>
        <dbReference type="PROSITE" id="PS50943"/>
    </source>
</evidence>
<accession>A0A7W1XSG2</accession>
<dbReference type="CDD" id="cd00093">
    <property type="entry name" value="HTH_XRE"/>
    <property type="match status" value="1"/>
</dbReference>
<gene>
    <name evidence="8" type="ORF">H2C83_08990</name>
</gene>
<dbReference type="Proteomes" id="UP000538292">
    <property type="component" value="Unassembled WGS sequence"/>
</dbReference>
<feature type="domain" description="HTH cro/C1-type" evidence="7">
    <location>
        <begin position="36"/>
        <end position="70"/>
    </location>
</feature>
<keyword evidence="9" id="KW-1185">Reference proteome</keyword>
<evidence type="ECO:0000313" key="9">
    <source>
        <dbReference type="Proteomes" id="UP000538292"/>
    </source>
</evidence>
<name>A0A7W1XSG2_9BACL</name>
<evidence type="ECO:0000313" key="8">
    <source>
        <dbReference type="EMBL" id="MBA4602448.1"/>
    </source>
</evidence>
<evidence type="ECO:0000256" key="4">
    <source>
        <dbReference type="ARBA" id="ARBA00022803"/>
    </source>
</evidence>
<dbReference type="SUPFAM" id="SSF47413">
    <property type="entry name" value="lambda repressor-like DNA-binding domains"/>
    <property type="match status" value="1"/>
</dbReference>
<dbReference type="SUPFAM" id="SSF48452">
    <property type="entry name" value="TPR-like"/>
    <property type="match status" value="2"/>
</dbReference>
<dbReference type="Gene3D" id="1.25.40.10">
    <property type="entry name" value="Tetratricopeptide repeat domain"/>
    <property type="match status" value="2"/>
</dbReference>
<evidence type="ECO:0000256" key="2">
    <source>
        <dbReference type="ARBA" id="ARBA00022490"/>
    </source>
</evidence>
<organism evidence="8 9">
    <name type="scientific">Thermoactinomyces mirandus</name>
    <dbReference type="NCBI Taxonomy" id="2756294"/>
    <lineage>
        <taxon>Bacteria</taxon>
        <taxon>Bacillati</taxon>
        <taxon>Bacillota</taxon>
        <taxon>Bacilli</taxon>
        <taxon>Bacillales</taxon>
        <taxon>Thermoactinomycetaceae</taxon>
        <taxon>Thermoactinomyces</taxon>
    </lineage>
</organism>
<dbReference type="RefSeq" id="WP_181739977.1">
    <property type="nucleotide sequence ID" value="NZ_JACEOL010000030.1"/>
</dbReference>
<dbReference type="PROSITE" id="PS50943">
    <property type="entry name" value="HTH_CROC1"/>
    <property type="match status" value="1"/>
</dbReference>
<keyword evidence="4 6" id="KW-0802">TPR repeat</keyword>
<dbReference type="Pfam" id="PF13424">
    <property type="entry name" value="TPR_12"/>
    <property type="match status" value="1"/>
</dbReference>
<dbReference type="EMBL" id="JACEOL010000030">
    <property type="protein sequence ID" value="MBA4602448.1"/>
    <property type="molecule type" value="Genomic_DNA"/>
</dbReference>
<feature type="repeat" description="TPR" evidence="6">
    <location>
        <begin position="364"/>
        <end position="397"/>
    </location>
</feature>
<evidence type="ECO:0000256" key="3">
    <source>
        <dbReference type="ARBA" id="ARBA00022737"/>
    </source>
</evidence>
<comment type="similarity">
    <text evidence="5">Belongs to the Rap family.</text>
</comment>
<dbReference type="PANTHER" id="PTHR46630:SF1">
    <property type="entry name" value="TETRATRICOPEPTIDE REPEAT PROTEIN 29"/>
    <property type="match status" value="1"/>
</dbReference>
<keyword evidence="3" id="KW-0677">Repeat</keyword>
<dbReference type="SMART" id="SM00028">
    <property type="entry name" value="TPR"/>
    <property type="match status" value="4"/>
</dbReference>
<dbReference type="InterPro" id="IPR051476">
    <property type="entry name" value="Bac_ResReg_Asp_Phosphatase"/>
</dbReference>
<dbReference type="InterPro" id="IPR011990">
    <property type="entry name" value="TPR-like_helical_dom_sf"/>
</dbReference>
<dbReference type="PANTHER" id="PTHR46630">
    <property type="entry name" value="TETRATRICOPEPTIDE REPEAT PROTEIN 29"/>
    <property type="match status" value="1"/>
</dbReference>
<keyword evidence="2" id="KW-0963">Cytoplasm</keyword>
<dbReference type="AlphaFoldDB" id="A0A7W1XSG2"/>